<dbReference type="EMBL" id="CM037155">
    <property type="protein sequence ID" value="KAH7847858.1"/>
    <property type="molecule type" value="Genomic_DNA"/>
</dbReference>
<evidence type="ECO:0000313" key="2">
    <source>
        <dbReference type="Proteomes" id="UP000828048"/>
    </source>
</evidence>
<name>A0ACB7Y496_9ERIC</name>
<accession>A0ACB7Y496</accession>
<keyword evidence="2" id="KW-1185">Reference proteome</keyword>
<reference evidence="1 2" key="1">
    <citation type="journal article" date="2021" name="Hortic Res">
        <title>High-quality reference genome and annotation aids understanding of berry development for evergreen blueberry (Vaccinium darrowii).</title>
        <authorList>
            <person name="Yu J."/>
            <person name="Hulse-Kemp A.M."/>
            <person name="Babiker E."/>
            <person name="Staton M."/>
        </authorList>
    </citation>
    <scope>NUCLEOTIDE SEQUENCE [LARGE SCALE GENOMIC DNA]</scope>
    <source>
        <strain evidence="2">cv. NJ 8807/NJ 8810</strain>
        <tissue evidence="1">Young leaf</tissue>
    </source>
</reference>
<organism evidence="1 2">
    <name type="scientific">Vaccinium darrowii</name>
    <dbReference type="NCBI Taxonomy" id="229202"/>
    <lineage>
        <taxon>Eukaryota</taxon>
        <taxon>Viridiplantae</taxon>
        <taxon>Streptophyta</taxon>
        <taxon>Embryophyta</taxon>
        <taxon>Tracheophyta</taxon>
        <taxon>Spermatophyta</taxon>
        <taxon>Magnoliopsida</taxon>
        <taxon>eudicotyledons</taxon>
        <taxon>Gunneridae</taxon>
        <taxon>Pentapetalae</taxon>
        <taxon>asterids</taxon>
        <taxon>Ericales</taxon>
        <taxon>Ericaceae</taxon>
        <taxon>Vaccinioideae</taxon>
        <taxon>Vaccinieae</taxon>
        <taxon>Vaccinium</taxon>
    </lineage>
</organism>
<gene>
    <name evidence="1" type="ORF">Vadar_030991</name>
</gene>
<proteinExistence type="predicted"/>
<evidence type="ECO:0000313" key="1">
    <source>
        <dbReference type="EMBL" id="KAH7847858.1"/>
    </source>
</evidence>
<protein>
    <submittedName>
        <fullName evidence="1">Uncharacterized protein</fullName>
    </submittedName>
</protein>
<sequence length="165" mass="18631">MGVRKLQEFLTIAKEGLDQSFMVAKFFCFLHVTNTYICSPVLPEGPSMLPTFSLTGDLVLVERISARFGKVCPGDIVLVRSPENPRKTPIKRVKGVEGDSVTYIVDPKNSDRRKTVIVPKGCVWIEGDNMYNSNDSRMFGAVPYGLVQGKVFWRIWPRERFGSVR</sequence>
<dbReference type="Proteomes" id="UP000828048">
    <property type="component" value="Chromosome 5"/>
</dbReference>
<comment type="caution">
    <text evidence="1">The sequence shown here is derived from an EMBL/GenBank/DDBJ whole genome shotgun (WGS) entry which is preliminary data.</text>
</comment>